<keyword evidence="4" id="KW-1003">Cell membrane</keyword>
<feature type="transmembrane region" description="Helical" evidence="8">
    <location>
        <begin position="303"/>
        <end position="330"/>
    </location>
</feature>
<name>A0A2H9T923_9ZZZZ</name>
<evidence type="ECO:0000256" key="8">
    <source>
        <dbReference type="SAM" id="Phobius"/>
    </source>
</evidence>
<dbReference type="GO" id="GO:0042907">
    <property type="term" value="F:xanthine transmembrane transporter activity"/>
    <property type="evidence" value="ECO:0007669"/>
    <property type="project" value="TreeGrafter"/>
</dbReference>
<keyword evidence="5 8" id="KW-0812">Transmembrane</keyword>
<protein>
    <submittedName>
        <fullName evidence="9">Uric acid transporter UacT</fullName>
    </submittedName>
</protein>
<comment type="subcellular location">
    <subcellularLocation>
        <location evidence="1">Cell membrane</location>
        <topology evidence="1">Multi-pass membrane protein</topology>
    </subcellularLocation>
</comment>
<keyword evidence="7 8" id="KW-0472">Membrane</keyword>
<dbReference type="PROSITE" id="PS01116">
    <property type="entry name" value="XANTH_URACIL_PERMASE"/>
    <property type="match status" value="1"/>
</dbReference>
<comment type="caution">
    <text evidence="9">The sequence shown here is derived from an EMBL/GenBank/DDBJ whole genome shotgun (WGS) entry which is preliminary data.</text>
</comment>
<gene>
    <name evidence="9" type="primary">uacT</name>
    <name evidence="9" type="ORF">CI610_01388</name>
</gene>
<feature type="transmembrane region" description="Helical" evidence="8">
    <location>
        <begin position="342"/>
        <end position="365"/>
    </location>
</feature>
<dbReference type="NCBIfam" id="TIGR03173">
    <property type="entry name" value="pbuX"/>
    <property type="match status" value="1"/>
</dbReference>
<dbReference type="AlphaFoldDB" id="A0A2H9T923"/>
<evidence type="ECO:0000256" key="6">
    <source>
        <dbReference type="ARBA" id="ARBA00022989"/>
    </source>
</evidence>
<feature type="transmembrane region" description="Helical" evidence="8">
    <location>
        <begin position="78"/>
        <end position="96"/>
    </location>
</feature>
<feature type="transmembrane region" description="Helical" evidence="8">
    <location>
        <begin position="102"/>
        <end position="120"/>
    </location>
</feature>
<organism evidence="9">
    <name type="scientific">invertebrate metagenome</name>
    <dbReference type="NCBI Taxonomy" id="1711999"/>
    <lineage>
        <taxon>unclassified sequences</taxon>
        <taxon>metagenomes</taxon>
        <taxon>organismal metagenomes</taxon>
    </lineage>
</organism>
<feature type="transmembrane region" description="Helical" evidence="8">
    <location>
        <begin position="166"/>
        <end position="182"/>
    </location>
</feature>
<evidence type="ECO:0000256" key="2">
    <source>
        <dbReference type="ARBA" id="ARBA00008821"/>
    </source>
</evidence>
<evidence type="ECO:0000256" key="5">
    <source>
        <dbReference type="ARBA" id="ARBA00022692"/>
    </source>
</evidence>
<dbReference type="InterPro" id="IPR006042">
    <property type="entry name" value="Xan_ur_permease"/>
</dbReference>
<feature type="transmembrane region" description="Helical" evidence="8">
    <location>
        <begin position="278"/>
        <end position="297"/>
    </location>
</feature>
<feature type="transmembrane region" description="Helical" evidence="8">
    <location>
        <begin position="132"/>
        <end position="154"/>
    </location>
</feature>
<dbReference type="InterPro" id="IPR006043">
    <property type="entry name" value="NCS2"/>
</dbReference>
<dbReference type="Pfam" id="PF00860">
    <property type="entry name" value="Xan_ur_permease"/>
    <property type="match status" value="1"/>
</dbReference>
<evidence type="ECO:0000256" key="4">
    <source>
        <dbReference type="ARBA" id="ARBA00022475"/>
    </source>
</evidence>
<evidence type="ECO:0000313" key="9">
    <source>
        <dbReference type="EMBL" id="PJE79638.1"/>
    </source>
</evidence>
<dbReference type="NCBIfam" id="TIGR00801">
    <property type="entry name" value="ncs2"/>
    <property type="match status" value="1"/>
</dbReference>
<feature type="transmembrane region" description="Helical" evidence="8">
    <location>
        <begin position="229"/>
        <end position="250"/>
    </location>
</feature>
<dbReference type="PANTHER" id="PTHR42810">
    <property type="entry name" value="PURINE PERMEASE C1399.01C-RELATED"/>
    <property type="match status" value="1"/>
</dbReference>
<feature type="transmembrane region" description="Helical" evidence="8">
    <location>
        <begin position="189"/>
        <end position="209"/>
    </location>
</feature>
<proteinExistence type="inferred from homology"/>
<keyword evidence="6 8" id="KW-1133">Transmembrane helix</keyword>
<dbReference type="EMBL" id="NSIT01000056">
    <property type="protein sequence ID" value="PJE79638.1"/>
    <property type="molecule type" value="Genomic_DNA"/>
</dbReference>
<feature type="transmembrane region" description="Helical" evidence="8">
    <location>
        <begin position="12"/>
        <end position="37"/>
    </location>
</feature>
<evidence type="ECO:0000256" key="3">
    <source>
        <dbReference type="ARBA" id="ARBA00022448"/>
    </source>
</evidence>
<comment type="similarity">
    <text evidence="2">Belongs to the nucleobase:cation symporter-2 (NCS2) (TC 2.A.40) family.</text>
</comment>
<reference evidence="9" key="1">
    <citation type="journal article" date="2017" name="Appl. Environ. Microbiol.">
        <title>Molecular characterization of an Endozoicomonas-like organism causing infection in king scallop Pecten maximus L.</title>
        <authorList>
            <person name="Cano I."/>
            <person name="van Aerle R."/>
            <person name="Ross S."/>
            <person name="Verner-Jeffreys D.W."/>
            <person name="Paley R.K."/>
            <person name="Rimmer G."/>
            <person name="Ryder D."/>
            <person name="Hooper P."/>
            <person name="Stone D."/>
            <person name="Feist S.W."/>
        </authorList>
    </citation>
    <scope>NUCLEOTIDE SEQUENCE</scope>
</reference>
<dbReference type="GO" id="GO:0005886">
    <property type="term" value="C:plasma membrane"/>
    <property type="evidence" value="ECO:0007669"/>
    <property type="project" value="UniProtKB-SubCell"/>
</dbReference>
<keyword evidence="3" id="KW-0813">Transport</keyword>
<dbReference type="PANTHER" id="PTHR42810:SF2">
    <property type="entry name" value="PURINE PERMEASE C1399.01C-RELATED"/>
    <property type="match status" value="1"/>
</dbReference>
<dbReference type="NCBIfam" id="NF037981">
    <property type="entry name" value="NCS2_1"/>
    <property type="match status" value="1"/>
</dbReference>
<evidence type="ECO:0000256" key="1">
    <source>
        <dbReference type="ARBA" id="ARBA00004651"/>
    </source>
</evidence>
<evidence type="ECO:0000256" key="7">
    <source>
        <dbReference type="ARBA" id="ARBA00023136"/>
    </source>
</evidence>
<dbReference type="InterPro" id="IPR017588">
    <property type="entry name" value="UacT-like"/>
</dbReference>
<accession>A0A2H9T923</accession>
<sequence>MKSFYAVEDKPPLGISIVLAAQHLLAAFGGIVAVPLIMGNCAGLEGSMIVQLISVTLLCSGFITIIQCTGVGPVGIRLPCVMGTSFVFVAVSISIVREYGMSGVLGSALVGSLVTILGSFCMKQMRSLLPPLVSGIVILMIGISLVPVGADWFAGGKPGSENYGDISYLITGLLVAIVVVVINRKGTGLVKAGSIVIGIILGYLGAWAAGMVDFTQVSEASWVALPAFMPFKLTFPVTGIIGMSIAYLVALMESTGNFLALSDVGKSPMTSARLSRGLLCDGLGSASFSLFGVLPVASFSQNVGIVAITGVASRFVVAITGMLLIVIGLFPKVSALIVTIPSPVLGGAGVLMFGMITSAGIRILAKHGLDERSSVIAAVSITAGVTVTVRPEILSTLPEFLKITMESGITTGGLTAVVMNQIFRERQPVEKVQEISQQG</sequence>
<feature type="transmembrane region" description="Helical" evidence="8">
    <location>
        <begin position="49"/>
        <end position="66"/>
    </location>
</feature>